<comment type="cofactor">
    <cofactor evidence="7">
        <name>Mg(2+)</name>
        <dbReference type="ChEBI" id="CHEBI:18420"/>
    </cofactor>
</comment>
<feature type="domain" description="MoaB/Mog" evidence="8">
    <location>
        <begin position="175"/>
        <end position="314"/>
    </location>
</feature>
<keyword evidence="4 7" id="KW-0500">Molybdenum</keyword>
<dbReference type="InterPro" id="IPR036425">
    <property type="entry name" value="MoaB/Mog-like_dom_sf"/>
</dbReference>
<dbReference type="Pfam" id="PF03454">
    <property type="entry name" value="MoeA_C"/>
    <property type="match status" value="1"/>
</dbReference>
<evidence type="ECO:0000256" key="2">
    <source>
        <dbReference type="ARBA" id="ARBA00005046"/>
    </source>
</evidence>
<dbReference type="EC" id="2.10.1.1" evidence="7"/>
<dbReference type="RefSeq" id="WP_168152404.1">
    <property type="nucleotide sequence ID" value="NZ_JAAWVT010000006.1"/>
</dbReference>
<reference evidence="9 10" key="1">
    <citation type="submission" date="2020-04" db="EMBL/GenBank/DDBJ databases">
        <title>Paeniglutamicibacter sp. ANT13_2, a novel actinomycete isolated from sediment in Antarctica.</title>
        <authorList>
            <person name="Sakdapetsiri C."/>
            <person name="Pinyakong O."/>
        </authorList>
    </citation>
    <scope>NUCLEOTIDE SEQUENCE [LARGE SCALE GENOMIC DNA]</scope>
    <source>
        <strain evidence="9 10">ANT13_2</strain>
    </source>
</reference>
<dbReference type="SUPFAM" id="SSF63882">
    <property type="entry name" value="MoeA N-terminal region -like"/>
    <property type="match status" value="1"/>
</dbReference>
<dbReference type="SMART" id="SM00852">
    <property type="entry name" value="MoCF_biosynth"/>
    <property type="match status" value="1"/>
</dbReference>
<dbReference type="InterPro" id="IPR036135">
    <property type="entry name" value="MoeA_linker/N_sf"/>
</dbReference>
<evidence type="ECO:0000256" key="5">
    <source>
        <dbReference type="ARBA" id="ARBA00023150"/>
    </source>
</evidence>
<comment type="catalytic activity">
    <reaction evidence="6">
        <text>adenylyl-molybdopterin + molybdate = Mo-molybdopterin + AMP + H(+)</text>
        <dbReference type="Rhea" id="RHEA:35047"/>
        <dbReference type="ChEBI" id="CHEBI:15378"/>
        <dbReference type="ChEBI" id="CHEBI:36264"/>
        <dbReference type="ChEBI" id="CHEBI:62727"/>
        <dbReference type="ChEBI" id="CHEBI:71302"/>
        <dbReference type="ChEBI" id="CHEBI:456215"/>
        <dbReference type="EC" id="2.10.1.1"/>
    </reaction>
</comment>
<protein>
    <recommendedName>
        <fullName evidence="7">Molybdopterin molybdenumtransferase</fullName>
        <ecNumber evidence="7">2.10.1.1</ecNumber>
    </recommendedName>
</protein>
<dbReference type="CDD" id="cd00887">
    <property type="entry name" value="MoeA"/>
    <property type="match status" value="1"/>
</dbReference>
<evidence type="ECO:0000313" key="9">
    <source>
        <dbReference type="EMBL" id="NKG21590.1"/>
    </source>
</evidence>
<dbReference type="InterPro" id="IPR005110">
    <property type="entry name" value="MoeA_linker/N"/>
</dbReference>
<dbReference type="SUPFAM" id="SSF53218">
    <property type="entry name" value="Molybdenum cofactor biosynthesis proteins"/>
    <property type="match status" value="1"/>
</dbReference>
<keyword evidence="10" id="KW-1185">Reference proteome</keyword>
<comment type="caution">
    <text evidence="9">The sequence shown here is derived from an EMBL/GenBank/DDBJ whole genome shotgun (WGS) entry which is preliminary data.</text>
</comment>
<dbReference type="PANTHER" id="PTHR10192:SF5">
    <property type="entry name" value="GEPHYRIN"/>
    <property type="match status" value="1"/>
</dbReference>
<dbReference type="Pfam" id="PF03453">
    <property type="entry name" value="MoeA_N"/>
    <property type="match status" value="1"/>
</dbReference>
<dbReference type="Gene3D" id="2.40.340.10">
    <property type="entry name" value="MoeA, C-terminal, domain IV"/>
    <property type="match status" value="1"/>
</dbReference>
<evidence type="ECO:0000256" key="4">
    <source>
        <dbReference type="ARBA" id="ARBA00022505"/>
    </source>
</evidence>
<organism evidence="9 10">
    <name type="scientific">Paeniglutamicibacter terrestris</name>
    <dbReference type="NCBI Taxonomy" id="2723403"/>
    <lineage>
        <taxon>Bacteria</taxon>
        <taxon>Bacillati</taxon>
        <taxon>Actinomycetota</taxon>
        <taxon>Actinomycetes</taxon>
        <taxon>Micrococcales</taxon>
        <taxon>Micrococcaceae</taxon>
        <taxon>Paeniglutamicibacter</taxon>
    </lineage>
</organism>
<accession>A0ABX1G7S7</accession>
<evidence type="ECO:0000256" key="7">
    <source>
        <dbReference type="RuleBase" id="RU365090"/>
    </source>
</evidence>
<dbReference type="InterPro" id="IPR001453">
    <property type="entry name" value="MoaB/Mog_dom"/>
</dbReference>
<dbReference type="InterPro" id="IPR036688">
    <property type="entry name" value="MoeA_C_domain_IV_sf"/>
</dbReference>
<dbReference type="Pfam" id="PF00994">
    <property type="entry name" value="MoCF_biosynth"/>
    <property type="match status" value="1"/>
</dbReference>
<comment type="function">
    <text evidence="1 7">Catalyzes the insertion of molybdate into adenylated molybdopterin with the concomitant release of AMP.</text>
</comment>
<dbReference type="InterPro" id="IPR008284">
    <property type="entry name" value="MoCF_biosynth_CS"/>
</dbReference>
<keyword evidence="7" id="KW-0460">Magnesium</keyword>
<dbReference type="InterPro" id="IPR038987">
    <property type="entry name" value="MoeA-like"/>
</dbReference>
<comment type="similarity">
    <text evidence="3 7">Belongs to the MoeA family.</text>
</comment>
<proteinExistence type="inferred from homology"/>
<dbReference type="PANTHER" id="PTHR10192">
    <property type="entry name" value="MOLYBDOPTERIN BIOSYNTHESIS PROTEIN"/>
    <property type="match status" value="1"/>
</dbReference>
<dbReference type="Gene3D" id="3.40.980.10">
    <property type="entry name" value="MoaB/Mog-like domain"/>
    <property type="match status" value="1"/>
</dbReference>
<dbReference type="Proteomes" id="UP000746595">
    <property type="component" value="Unassembled WGS sequence"/>
</dbReference>
<evidence type="ECO:0000256" key="6">
    <source>
        <dbReference type="ARBA" id="ARBA00047317"/>
    </source>
</evidence>
<evidence type="ECO:0000313" key="10">
    <source>
        <dbReference type="Proteomes" id="UP000746595"/>
    </source>
</evidence>
<name>A0ABX1G7S7_9MICC</name>
<evidence type="ECO:0000256" key="1">
    <source>
        <dbReference type="ARBA" id="ARBA00002901"/>
    </source>
</evidence>
<evidence type="ECO:0000259" key="8">
    <source>
        <dbReference type="SMART" id="SM00852"/>
    </source>
</evidence>
<dbReference type="EMBL" id="JAAWVT010000006">
    <property type="protein sequence ID" value="NKG21590.1"/>
    <property type="molecule type" value="Genomic_DNA"/>
</dbReference>
<dbReference type="Gene3D" id="2.170.190.11">
    <property type="entry name" value="Molybdopterin biosynthesis moea protein, domain 3"/>
    <property type="match status" value="1"/>
</dbReference>
<evidence type="ECO:0000256" key="3">
    <source>
        <dbReference type="ARBA" id="ARBA00010763"/>
    </source>
</evidence>
<dbReference type="PROSITE" id="PS01078">
    <property type="entry name" value="MOCF_BIOSYNTHESIS_1"/>
    <property type="match status" value="1"/>
</dbReference>
<keyword evidence="7" id="KW-0479">Metal-binding</keyword>
<gene>
    <name evidence="9" type="ORF">HED64_12855</name>
</gene>
<dbReference type="InterPro" id="IPR005111">
    <property type="entry name" value="MoeA_C_domain_IV"/>
</dbReference>
<keyword evidence="7" id="KW-0808">Transferase</keyword>
<comment type="pathway">
    <text evidence="2 7">Cofactor biosynthesis; molybdopterin biosynthesis.</text>
</comment>
<sequence length="399" mass="41007">MEEHGWEAARERAHQLGLGIAGTSEVLPLDRAAGRILAVDLRTKYPMPHCATSAMDGYAVNGTGPWLLLKAHATNPGSGREPVLGAGEASAVVTGSLIPGNTTAILRSEHSTLDGGVLSATRELRHGADIRDAGREASTGELLAPAGTLLRAGVIATAAVAGHDELELTSPPVVHLVFTGDEVITAGYPAPGQVRDGFSPVLPHVITALGGTTGSSVRIGDTLEQTIEAIDGEQARASSLIITTGGTGFSERDFVRAAVREVGGVEVISSIAMRPGHPSMLATLPGGRLLVALPGNPLAALMAVATLVDPILRAGCGRPLATLRSAQSAVEFELLPGRHRLIPARWVPDTTGTGPDALAPAEHIGSAMLRGLASADAIMVVGPEGAKAGEPINYLRLPW</sequence>
<keyword evidence="5 7" id="KW-0501">Molybdenum cofactor biosynthesis</keyword>
<dbReference type="Gene3D" id="3.90.105.10">
    <property type="entry name" value="Molybdopterin biosynthesis moea protein, domain 2"/>
    <property type="match status" value="1"/>
</dbReference>